<dbReference type="InterPro" id="IPR004007">
    <property type="entry name" value="DhaL_dom"/>
</dbReference>
<evidence type="ECO:0000313" key="6">
    <source>
        <dbReference type="EMBL" id="CAH2241584.1"/>
    </source>
</evidence>
<evidence type="ECO:0000256" key="4">
    <source>
        <dbReference type="ARBA" id="ARBA00048898"/>
    </source>
</evidence>
<sequence>MTVVHVYFQLDTLYASALVYKQNLKADLKTASKKTVEAAEKGSKATATMSARAGRASYVASGYVNDEDAGARAVAIWLRAILDHIANSY</sequence>
<keyword evidence="2" id="KW-0418">Kinase</keyword>
<name>A0A8S4RVV3_9NEOP</name>
<dbReference type="InterPro" id="IPR050861">
    <property type="entry name" value="Dihydroxyacetone_Kinase"/>
</dbReference>
<evidence type="ECO:0000256" key="2">
    <source>
        <dbReference type="ARBA" id="ARBA00022777"/>
    </source>
</evidence>
<feature type="domain" description="DhaL" evidence="5">
    <location>
        <begin position="1"/>
        <end position="83"/>
    </location>
</feature>
<keyword evidence="7" id="KW-1185">Reference proteome</keyword>
<dbReference type="AlphaFoldDB" id="A0A8S4RVV3"/>
<dbReference type="Proteomes" id="UP000838756">
    <property type="component" value="Unassembled WGS sequence"/>
</dbReference>
<comment type="caution">
    <text evidence="6">The sequence shown here is derived from an EMBL/GenBank/DDBJ whole genome shotgun (WGS) entry which is preliminary data.</text>
</comment>
<dbReference type="GO" id="GO:0019563">
    <property type="term" value="P:glycerol catabolic process"/>
    <property type="evidence" value="ECO:0007669"/>
    <property type="project" value="TreeGrafter"/>
</dbReference>
<dbReference type="EMBL" id="CAKXAJ010025582">
    <property type="protein sequence ID" value="CAH2241584.1"/>
    <property type="molecule type" value="Genomic_DNA"/>
</dbReference>
<dbReference type="Gene3D" id="1.25.40.340">
    <property type="match status" value="1"/>
</dbReference>
<comment type="catalytic activity">
    <reaction evidence="4">
        <text>dihydroxyacetone + ATP = dihydroxyacetone phosphate + ADP + H(+)</text>
        <dbReference type="Rhea" id="RHEA:15773"/>
        <dbReference type="ChEBI" id="CHEBI:15378"/>
        <dbReference type="ChEBI" id="CHEBI:16016"/>
        <dbReference type="ChEBI" id="CHEBI:30616"/>
        <dbReference type="ChEBI" id="CHEBI:57642"/>
        <dbReference type="ChEBI" id="CHEBI:456216"/>
        <dbReference type="EC" id="2.7.1.29"/>
    </reaction>
</comment>
<dbReference type="PROSITE" id="PS51480">
    <property type="entry name" value="DHAL"/>
    <property type="match status" value="1"/>
</dbReference>
<dbReference type="OrthoDB" id="1724672at2759"/>
<comment type="catalytic activity">
    <reaction evidence="3">
        <text>D-glyceraldehyde + ATP = D-glyceraldehyde 3-phosphate + ADP + H(+)</text>
        <dbReference type="Rhea" id="RHEA:13941"/>
        <dbReference type="ChEBI" id="CHEBI:15378"/>
        <dbReference type="ChEBI" id="CHEBI:17378"/>
        <dbReference type="ChEBI" id="CHEBI:30616"/>
        <dbReference type="ChEBI" id="CHEBI:59776"/>
        <dbReference type="ChEBI" id="CHEBI:456216"/>
        <dbReference type="EC" id="2.7.1.28"/>
    </reaction>
</comment>
<gene>
    <name evidence="6" type="primary">jg3920</name>
    <name evidence="6" type="ORF">PAEG_LOCUS18011</name>
</gene>
<keyword evidence="1" id="KW-0808">Transferase</keyword>
<organism evidence="6 7">
    <name type="scientific">Pararge aegeria aegeria</name>
    <dbReference type="NCBI Taxonomy" id="348720"/>
    <lineage>
        <taxon>Eukaryota</taxon>
        <taxon>Metazoa</taxon>
        <taxon>Ecdysozoa</taxon>
        <taxon>Arthropoda</taxon>
        <taxon>Hexapoda</taxon>
        <taxon>Insecta</taxon>
        <taxon>Pterygota</taxon>
        <taxon>Neoptera</taxon>
        <taxon>Endopterygota</taxon>
        <taxon>Lepidoptera</taxon>
        <taxon>Glossata</taxon>
        <taxon>Ditrysia</taxon>
        <taxon>Papilionoidea</taxon>
        <taxon>Nymphalidae</taxon>
        <taxon>Satyrinae</taxon>
        <taxon>Satyrini</taxon>
        <taxon>Parargina</taxon>
        <taxon>Pararge</taxon>
    </lineage>
</organism>
<dbReference type="GO" id="GO:0004371">
    <property type="term" value="F:glycerone kinase activity"/>
    <property type="evidence" value="ECO:0007669"/>
    <property type="project" value="UniProtKB-EC"/>
</dbReference>
<dbReference type="Pfam" id="PF02734">
    <property type="entry name" value="Dak2"/>
    <property type="match status" value="1"/>
</dbReference>
<dbReference type="SUPFAM" id="SSF101473">
    <property type="entry name" value="DhaL-like"/>
    <property type="match status" value="1"/>
</dbReference>
<dbReference type="GO" id="GO:0005829">
    <property type="term" value="C:cytosol"/>
    <property type="evidence" value="ECO:0007669"/>
    <property type="project" value="TreeGrafter"/>
</dbReference>
<dbReference type="PANTHER" id="PTHR28629:SF4">
    <property type="entry name" value="TRIOKINASE_FMN CYCLASE"/>
    <property type="match status" value="1"/>
</dbReference>
<accession>A0A8S4RVV3</accession>
<protein>
    <submittedName>
        <fullName evidence="6">Jg3920 protein</fullName>
    </submittedName>
</protein>
<evidence type="ECO:0000256" key="1">
    <source>
        <dbReference type="ARBA" id="ARBA00022679"/>
    </source>
</evidence>
<dbReference type="InterPro" id="IPR036117">
    <property type="entry name" value="DhaL_dom_sf"/>
</dbReference>
<evidence type="ECO:0000259" key="5">
    <source>
        <dbReference type="PROSITE" id="PS51480"/>
    </source>
</evidence>
<proteinExistence type="predicted"/>
<dbReference type="PANTHER" id="PTHR28629">
    <property type="entry name" value="TRIOKINASE/FMN CYCLASE"/>
    <property type="match status" value="1"/>
</dbReference>
<evidence type="ECO:0000256" key="3">
    <source>
        <dbReference type="ARBA" id="ARBA00047974"/>
    </source>
</evidence>
<dbReference type="GO" id="GO:0050354">
    <property type="term" value="F:triokinase activity"/>
    <property type="evidence" value="ECO:0007669"/>
    <property type="project" value="UniProtKB-EC"/>
</dbReference>
<reference evidence="6" key="1">
    <citation type="submission" date="2022-03" db="EMBL/GenBank/DDBJ databases">
        <authorList>
            <person name="Lindestad O."/>
        </authorList>
    </citation>
    <scope>NUCLEOTIDE SEQUENCE</scope>
</reference>
<evidence type="ECO:0000313" key="7">
    <source>
        <dbReference type="Proteomes" id="UP000838756"/>
    </source>
</evidence>